<gene>
    <name evidence="1" type="ORF">LCGC14_2930900</name>
</gene>
<feature type="non-terminal residue" evidence="1">
    <location>
        <position position="1"/>
    </location>
</feature>
<sequence>EGSKEDIMRERIVSQINALLPQMRDSMLNELQTLVTGQIRAQIEGIRVRDGEDGKTPTDSELKTLIKPLIPNLPTPEKPKELKVEDVKGLQDIIKGLSNRITSKKGGGGGGGSTMRIDDLSSQADGSTTTFTTSFRIGTVHALFYSSFPSVLLPTTDYSVAGTLITLASGVPTPQSGQSLLFIYEDAS</sequence>
<accession>A0A0F8XKW7</accession>
<dbReference type="AlphaFoldDB" id="A0A0F8XKW7"/>
<name>A0A0F8XKW7_9ZZZZ</name>
<protein>
    <submittedName>
        <fullName evidence="1">Uncharacterized protein</fullName>
    </submittedName>
</protein>
<comment type="caution">
    <text evidence="1">The sequence shown here is derived from an EMBL/GenBank/DDBJ whole genome shotgun (WGS) entry which is preliminary data.</text>
</comment>
<evidence type="ECO:0000313" key="1">
    <source>
        <dbReference type="EMBL" id="KKK69752.1"/>
    </source>
</evidence>
<dbReference type="EMBL" id="LAZR01058502">
    <property type="protein sequence ID" value="KKK69752.1"/>
    <property type="molecule type" value="Genomic_DNA"/>
</dbReference>
<organism evidence="1">
    <name type="scientific">marine sediment metagenome</name>
    <dbReference type="NCBI Taxonomy" id="412755"/>
    <lineage>
        <taxon>unclassified sequences</taxon>
        <taxon>metagenomes</taxon>
        <taxon>ecological metagenomes</taxon>
    </lineage>
</organism>
<proteinExistence type="predicted"/>
<reference evidence="1" key="1">
    <citation type="journal article" date="2015" name="Nature">
        <title>Complex archaea that bridge the gap between prokaryotes and eukaryotes.</title>
        <authorList>
            <person name="Spang A."/>
            <person name="Saw J.H."/>
            <person name="Jorgensen S.L."/>
            <person name="Zaremba-Niedzwiedzka K."/>
            <person name="Martijn J."/>
            <person name="Lind A.E."/>
            <person name="van Eijk R."/>
            <person name="Schleper C."/>
            <person name="Guy L."/>
            <person name="Ettema T.J."/>
        </authorList>
    </citation>
    <scope>NUCLEOTIDE SEQUENCE</scope>
</reference>